<organism evidence="1 2">
    <name type="scientific">Auriscalpium vulgare</name>
    <dbReference type="NCBI Taxonomy" id="40419"/>
    <lineage>
        <taxon>Eukaryota</taxon>
        <taxon>Fungi</taxon>
        <taxon>Dikarya</taxon>
        <taxon>Basidiomycota</taxon>
        <taxon>Agaricomycotina</taxon>
        <taxon>Agaricomycetes</taxon>
        <taxon>Russulales</taxon>
        <taxon>Auriscalpiaceae</taxon>
        <taxon>Auriscalpium</taxon>
    </lineage>
</organism>
<reference evidence="1" key="2">
    <citation type="journal article" date="2022" name="New Phytol.">
        <title>Evolutionary transition to the ectomycorrhizal habit in the genomes of a hyperdiverse lineage of mushroom-forming fungi.</title>
        <authorList>
            <person name="Looney B."/>
            <person name="Miyauchi S."/>
            <person name="Morin E."/>
            <person name="Drula E."/>
            <person name="Courty P.E."/>
            <person name="Kohler A."/>
            <person name="Kuo A."/>
            <person name="LaButti K."/>
            <person name="Pangilinan J."/>
            <person name="Lipzen A."/>
            <person name="Riley R."/>
            <person name="Andreopoulos W."/>
            <person name="He G."/>
            <person name="Johnson J."/>
            <person name="Nolan M."/>
            <person name="Tritt A."/>
            <person name="Barry K.W."/>
            <person name="Grigoriev I.V."/>
            <person name="Nagy L.G."/>
            <person name="Hibbett D."/>
            <person name="Henrissat B."/>
            <person name="Matheny P.B."/>
            <person name="Labbe J."/>
            <person name="Martin F.M."/>
        </authorList>
    </citation>
    <scope>NUCLEOTIDE SEQUENCE</scope>
    <source>
        <strain evidence="1">FP105234-sp</strain>
    </source>
</reference>
<sequence>MSAPQLLDEILDDDVPVLIDHQVGPSAPEDTAEISHSVPLTIISGFLGAGKSTLLRRILTEHHGYRIAVIMNDFGDTAYRLVAKTINVATASDPTAEASEEVLELANGCLCCSIKDSGIAAIEKLMQRKGAFDYILLETTGLADPGPIASIFWQNEDFTRGSGRDITLDGVVCVVDAMFGRKQIEEDHADDGIGESLRQVAAADVILLNKVDLVSTSELEILEAQLRMINPAAAIHRTTRAEVDVKHVVNINAYASGPSRRSVHDHDHDADTLHEHGTHYEVRGISSLQVSCPVLTPDTHTKLDAWIRSVLWEREIPGVSEGSSSLEVLRCKGMFRTTSGETFVLQGVRSMYDIAPLEAGEPGELEEGKLVLIGKGLGDAVRSSLQALLNSSS</sequence>
<proteinExistence type="predicted"/>
<dbReference type="EMBL" id="MU275855">
    <property type="protein sequence ID" value="KAI0051130.1"/>
    <property type="molecule type" value="Genomic_DNA"/>
</dbReference>
<gene>
    <name evidence="1" type="ORF">FA95DRAFT_1512939</name>
</gene>
<comment type="caution">
    <text evidence="1">The sequence shown here is derived from an EMBL/GenBank/DDBJ whole genome shotgun (WGS) entry which is preliminary data.</text>
</comment>
<dbReference type="Proteomes" id="UP000814033">
    <property type="component" value="Unassembled WGS sequence"/>
</dbReference>
<reference evidence="1" key="1">
    <citation type="submission" date="2021-02" db="EMBL/GenBank/DDBJ databases">
        <authorList>
            <consortium name="DOE Joint Genome Institute"/>
            <person name="Ahrendt S."/>
            <person name="Looney B.P."/>
            <person name="Miyauchi S."/>
            <person name="Morin E."/>
            <person name="Drula E."/>
            <person name="Courty P.E."/>
            <person name="Chicoki N."/>
            <person name="Fauchery L."/>
            <person name="Kohler A."/>
            <person name="Kuo A."/>
            <person name="Labutti K."/>
            <person name="Pangilinan J."/>
            <person name="Lipzen A."/>
            <person name="Riley R."/>
            <person name="Andreopoulos W."/>
            <person name="He G."/>
            <person name="Johnson J."/>
            <person name="Barry K.W."/>
            <person name="Grigoriev I.V."/>
            <person name="Nagy L."/>
            <person name="Hibbett D."/>
            <person name="Henrissat B."/>
            <person name="Matheny P.B."/>
            <person name="Labbe J."/>
            <person name="Martin F."/>
        </authorList>
    </citation>
    <scope>NUCLEOTIDE SEQUENCE</scope>
    <source>
        <strain evidence="1">FP105234-sp</strain>
    </source>
</reference>
<keyword evidence="2" id="KW-1185">Reference proteome</keyword>
<evidence type="ECO:0000313" key="1">
    <source>
        <dbReference type="EMBL" id="KAI0051130.1"/>
    </source>
</evidence>
<accession>A0ACB8S501</accession>
<name>A0ACB8S501_9AGAM</name>
<evidence type="ECO:0000313" key="2">
    <source>
        <dbReference type="Proteomes" id="UP000814033"/>
    </source>
</evidence>
<protein>
    <submittedName>
        <fullName evidence="1">CobW domain-containing protein</fullName>
    </submittedName>
</protein>